<name>A0ABW3E9S1_9ACTN</name>
<dbReference type="Pfam" id="PF00501">
    <property type="entry name" value="AMP-binding"/>
    <property type="match status" value="1"/>
</dbReference>
<dbReference type="InterPro" id="IPR000873">
    <property type="entry name" value="AMP-dep_synth/lig_dom"/>
</dbReference>
<protein>
    <submittedName>
        <fullName evidence="2">AMP-binding protein</fullName>
    </submittedName>
</protein>
<dbReference type="Gene3D" id="3.40.50.12780">
    <property type="entry name" value="N-terminal domain of ligase-like"/>
    <property type="match status" value="1"/>
</dbReference>
<organism evidence="2 3">
    <name type="scientific">Streptosporangium algeriense</name>
    <dbReference type="NCBI Taxonomy" id="1682748"/>
    <lineage>
        <taxon>Bacteria</taxon>
        <taxon>Bacillati</taxon>
        <taxon>Actinomycetota</taxon>
        <taxon>Actinomycetes</taxon>
        <taxon>Streptosporangiales</taxon>
        <taxon>Streptosporangiaceae</taxon>
        <taxon>Streptosporangium</taxon>
    </lineage>
</organism>
<feature type="non-terminal residue" evidence="2">
    <location>
        <position position="173"/>
    </location>
</feature>
<dbReference type="PANTHER" id="PTHR45527">
    <property type="entry name" value="NONRIBOSOMAL PEPTIDE SYNTHETASE"/>
    <property type="match status" value="1"/>
</dbReference>
<evidence type="ECO:0000313" key="3">
    <source>
        <dbReference type="Proteomes" id="UP001597024"/>
    </source>
</evidence>
<dbReference type="PANTHER" id="PTHR45527:SF1">
    <property type="entry name" value="FATTY ACID SYNTHASE"/>
    <property type="match status" value="1"/>
</dbReference>
<reference evidence="3" key="1">
    <citation type="journal article" date="2019" name="Int. J. Syst. Evol. Microbiol.">
        <title>The Global Catalogue of Microorganisms (GCM) 10K type strain sequencing project: providing services to taxonomists for standard genome sequencing and annotation.</title>
        <authorList>
            <consortium name="The Broad Institute Genomics Platform"/>
            <consortium name="The Broad Institute Genome Sequencing Center for Infectious Disease"/>
            <person name="Wu L."/>
            <person name="Ma J."/>
        </authorList>
    </citation>
    <scope>NUCLEOTIDE SEQUENCE [LARGE SCALE GENOMIC DNA]</scope>
    <source>
        <strain evidence="3">CCUG 62974</strain>
    </source>
</reference>
<sequence>EALWRRLRETPGVLAHNYYGPTEDTVDTLGADLAESPTPVVGRPIANTRVYVLDHRLRPVPPGVPGELYIAGAGLARGYLNRPGLTAERFVADPLRYGDRMYRTGDLARWRPDGTLEFLGRTDDQVKVRGYRIELGEVEAALTAQPGVSRAAVIVRDDRLVAYVVADGPVDKS</sequence>
<dbReference type="SUPFAM" id="SSF56801">
    <property type="entry name" value="Acetyl-CoA synthetase-like"/>
    <property type="match status" value="1"/>
</dbReference>
<feature type="non-terminal residue" evidence="2">
    <location>
        <position position="1"/>
    </location>
</feature>
<dbReference type="Proteomes" id="UP001597024">
    <property type="component" value="Unassembled WGS sequence"/>
</dbReference>
<feature type="domain" description="AMP-dependent synthetase/ligase" evidence="1">
    <location>
        <begin position="2"/>
        <end position="80"/>
    </location>
</feature>
<dbReference type="Gene3D" id="3.30.300.30">
    <property type="match status" value="1"/>
</dbReference>
<keyword evidence="3" id="KW-1185">Reference proteome</keyword>
<dbReference type="EMBL" id="JBHTHX010003574">
    <property type="protein sequence ID" value="MFD0891892.1"/>
    <property type="molecule type" value="Genomic_DNA"/>
</dbReference>
<accession>A0ABW3E9S1</accession>
<evidence type="ECO:0000313" key="2">
    <source>
        <dbReference type="EMBL" id="MFD0891892.1"/>
    </source>
</evidence>
<dbReference type="InterPro" id="IPR045851">
    <property type="entry name" value="AMP-bd_C_sf"/>
</dbReference>
<evidence type="ECO:0000259" key="1">
    <source>
        <dbReference type="Pfam" id="PF00501"/>
    </source>
</evidence>
<proteinExistence type="predicted"/>
<gene>
    <name evidence="2" type="ORF">ACFQ08_45685</name>
</gene>
<comment type="caution">
    <text evidence="2">The sequence shown here is derived from an EMBL/GenBank/DDBJ whole genome shotgun (WGS) entry which is preliminary data.</text>
</comment>
<dbReference type="InterPro" id="IPR042099">
    <property type="entry name" value="ANL_N_sf"/>
</dbReference>